<keyword evidence="2" id="KW-1185">Reference proteome</keyword>
<sequence>MPKNGFNLERNDKMIMHFSIQKTIDALNWNQFYDARSMPKKELVREFYANLTMPNGNEVLVHKKK</sequence>
<gene>
    <name evidence="1" type="ORF">J1N35_005429</name>
</gene>
<dbReference type="AlphaFoldDB" id="A0A9D4AIL2"/>
<name>A0A9D4AIL2_9ROSI</name>
<dbReference type="EMBL" id="JAIQCV010000002">
    <property type="protein sequence ID" value="KAH1122269.1"/>
    <property type="molecule type" value="Genomic_DNA"/>
</dbReference>
<protein>
    <submittedName>
        <fullName evidence="1">Uncharacterized protein</fullName>
    </submittedName>
</protein>
<feature type="non-terminal residue" evidence="1">
    <location>
        <position position="65"/>
    </location>
</feature>
<evidence type="ECO:0000313" key="2">
    <source>
        <dbReference type="Proteomes" id="UP000828251"/>
    </source>
</evidence>
<reference evidence="1 2" key="1">
    <citation type="journal article" date="2021" name="Plant Biotechnol. J.">
        <title>Multi-omics assisted identification of the key and species-specific regulatory components of drought-tolerant mechanisms in Gossypium stocksii.</title>
        <authorList>
            <person name="Yu D."/>
            <person name="Ke L."/>
            <person name="Zhang D."/>
            <person name="Wu Y."/>
            <person name="Sun Y."/>
            <person name="Mei J."/>
            <person name="Sun J."/>
            <person name="Sun Y."/>
        </authorList>
    </citation>
    <scope>NUCLEOTIDE SEQUENCE [LARGE SCALE GENOMIC DNA]</scope>
    <source>
        <strain evidence="2">cv. E1</strain>
        <tissue evidence="1">Leaf</tissue>
    </source>
</reference>
<comment type="caution">
    <text evidence="1">The sequence shown here is derived from an EMBL/GenBank/DDBJ whole genome shotgun (WGS) entry which is preliminary data.</text>
</comment>
<organism evidence="1 2">
    <name type="scientific">Gossypium stocksii</name>
    <dbReference type="NCBI Taxonomy" id="47602"/>
    <lineage>
        <taxon>Eukaryota</taxon>
        <taxon>Viridiplantae</taxon>
        <taxon>Streptophyta</taxon>
        <taxon>Embryophyta</taxon>
        <taxon>Tracheophyta</taxon>
        <taxon>Spermatophyta</taxon>
        <taxon>Magnoliopsida</taxon>
        <taxon>eudicotyledons</taxon>
        <taxon>Gunneridae</taxon>
        <taxon>Pentapetalae</taxon>
        <taxon>rosids</taxon>
        <taxon>malvids</taxon>
        <taxon>Malvales</taxon>
        <taxon>Malvaceae</taxon>
        <taxon>Malvoideae</taxon>
        <taxon>Gossypium</taxon>
    </lineage>
</organism>
<proteinExistence type="predicted"/>
<accession>A0A9D4AIL2</accession>
<evidence type="ECO:0000313" key="1">
    <source>
        <dbReference type="EMBL" id="KAH1122269.1"/>
    </source>
</evidence>
<dbReference type="Proteomes" id="UP000828251">
    <property type="component" value="Unassembled WGS sequence"/>
</dbReference>